<dbReference type="PANTHER" id="PTHR11139">
    <property type="entry name" value="ATAXIA TELANGIECTASIA MUTATED ATM -RELATED"/>
    <property type="match status" value="1"/>
</dbReference>
<dbReference type="GO" id="GO:0031931">
    <property type="term" value="C:TORC1 complex"/>
    <property type="evidence" value="ECO:0007669"/>
    <property type="project" value="TreeGrafter"/>
</dbReference>
<organism evidence="1">
    <name type="scientific">Cyprinus carpio</name>
    <name type="common">Common carp</name>
    <dbReference type="NCBI Taxonomy" id="7962"/>
    <lineage>
        <taxon>Eukaryota</taxon>
        <taxon>Metazoa</taxon>
        <taxon>Chordata</taxon>
        <taxon>Craniata</taxon>
        <taxon>Vertebrata</taxon>
        <taxon>Euteleostomi</taxon>
        <taxon>Actinopterygii</taxon>
        <taxon>Neopterygii</taxon>
        <taxon>Teleostei</taxon>
        <taxon>Ostariophysi</taxon>
        <taxon>Cypriniformes</taxon>
        <taxon>Cyprinidae</taxon>
        <taxon>Cyprininae</taxon>
        <taxon>Cyprinus</taxon>
    </lineage>
</organism>
<dbReference type="GO" id="GO:0004674">
    <property type="term" value="F:protein serine/threonine kinase activity"/>
    <property type="evidence" value="ECO:0007669"/>
    <property type="project" value="TreeGrafter"/>
</dbReference>
<dbReference type="PANTHER" id="PTHR11139:SF9">
    <property type="entry name" value="SERINE_THREONINE-PROTEIN KINASE MTOR"/>
    <property type="match status" value="1"/>
</dbReference>
<dbReference type="GO" id="GO:0005634">
    <property type="term" value="C:nucleus"/>
    <property type="evidence" value="ECO:0007669"/>
    <property type="project" value="TreeGrafter"/>
</dbReference>
<sequence length="102" mass="11388">MKKLYVSTTALQKGPLPLRDDNGIVLLGERAAKCRAYAKALHYKELEFQKGPSPLILESLISINNKLQQPEAASGVLKYSMKHFGELACLQPGTFYFARPHK</sequence>
<dbReference type="AlphaFoldDB" id="A0A9R0A5K3"/>
<dbReference type="GO" id="GO:0031932">
    <property type="term" value="C:TORC2 complex"/>
    <property type="evidence" value="ECO:0007669"/>
    <property type="project" value="TreeGrafter"/>
</dbReference>
<evidence type="ECO:0000313" key="1">
    <source>
        <dbReference type="RefSeq" id="XP_042586297.1"/>
    </source>
</evidence>
<name>A0A9R0A5K3_CYPCA</name>
<dbReference type="Proteomes" id="UP001155660">
    <property type="component" value="Chromosome B8"/>
</dbReference>
<dbReference type="GO" id="GO:0005737">
    <property type="term" value="C:cytoplasm"/>
    <property type="evidence" value="ECO:0007669"/>
    <property type="project" value="TreeGrafter"/>
</dbReference>
<dbReference type="GO" id="GO:0038202">
    <property type="term" value="P:TORC1 signaling"/>
    <property type="evidence" value="ECO:0007669"/>
    <property type="project" value="TreeGrafter"/>
</dbReference>
<gene>
    <name evidence="1" type="primary">LOC109078812</name>
</gene>
<reference evidence="1" key="1">
    <citation type="submission" date="2025-08" db="UniProtKB">
        <authorList>
            <consortium name="RefSeq"/>
        </authorList>
    </citation>
    <scope>IDENTIFICATION</scope>
    <source>
        <tissue evidence="1">Muscle</tissue>
    </source>
</reference>
<dbReference type="GO" id="GO:0016242">
    <property type="term" value="P:negative regulation of macroautophagy"/>
    <property type="evidence" value="ECO:0007669"/>
    <property type="project" value="TreeGrafter"/>
</dbReference>
<proteinExistence type="predicted"/>
<accession>A0A9R0A5K3</accession>
<dbReference type="InterPro" id="IPR050517">
    <property type="entry name" value="DDR_Repair_Kinase"/>
</dbReference>
<dbReference type="RefSeq" id="XP_042586297.1">
    <property type="nucleotide sequence ID" value="XM_042730363.1"/>
</dbReference>
<protein>
    <submittedName>
        <fullName evidence="1">Serine/threonine-protein kinase mTOR-like isoform X2</fullName>
    </submittedName>
</protein>
<dbReference type="GeneID" id="109078812"/>